<feature type="binding site" evidence="12">
    <location>
        <position position="150"/>
    </location>
    <ligand>
        <name>CoA</name>
        <dbReference type="ChEBI" id="CHEBI:57287"/>
    </ligand>
</feature>
<evidence type="ECO:0000256" key="13">
    <source>
        <dbReference type="PIRSR" id="PIRSR603542-2"/>
    </source>
</evidence>
<keyword evidence="7" id="KW-0259">Enterobactin biosynthesis</keyword>
<evidence type="ECO:0000256" key="2">
    <source>
        <dbReference type="ARBA" id="ARBA00004993"/>
    </source>
</evidence>
<dbReference type="SUPFAM" id="SSF56214">
    <property type="entry name" value="4'-phosphopantetheinyl transferase"/>
    <property type="match status" value="1"/>
</dbReference>
<feature type="binding site" evidence="12">
    <location>
        <position position="164"/>
    </location>
    <ligand>
        <name>CoA</name>
        <dbReference type="ChEBI" id="CHEBI:57287"/>
    </ligand>
</feature>
<dbReference type="InterPro" id="IPR041354">
    <property type="entry name" value="4PPT_N"/>
</dbReference>
<keyword evidence="17" id="KW-1185">Reference proteome</keyword>
<dbReference type="AlphaFoldDB" id="A0A0L6CVM6"/>
<dbReference type="PANTHER" id="PTHR38096">
    <property type="entry name" value="ENTEROBACTIN SYNTHASE COMPONENT D"/>
    <property type="match status" value="1"/>
</dbReference>
<dbReference type="OrthoDB" id="8210607at2"/>
<sequence>MTEALTAALRALLPPGVALVQADPSAPVTGLLPQEAAAMARAVPARQREFAAGRRAARAAMITLGLPPAPIPQGGDRAPVWPDGLTGTISHGAGTCLALVARIGDFAGLGLDLEPATALPDDLMDTVCTTQDRARHTSALAGRLIFCAKEATYKAQYSQSRQLLEFHDLAVTLSPDVSRFTATLLRPCPPFAEGTSFSGHLVIEDGIIAALITLPRESNTVFPDRRQ</sequence>
<keyword evidence="13" id="KW-0460">Magnesium</keyword>
<dbReference type="GO" id="GO:0009239">
    <property type="term" value="P:enterobactin biosynthetic process"/>
    <property type="evidence" value="ECO:0007669"/>
    <property type="project" value="UniProtKB-UniPathway"/>
</dbReference>
<comment type="cofactor">
    <cofactor evidence="13">
        <name>Mg(2+)</name>
        <dbReference type="ChEBI" id="CHEBI:18420"/>
    </cofactor>
</comment>
<comment type="catalytic activity">
    <reaction evidence="11">
        <text>apo-[peptidyl-carrier protein] + CoA = holo-[peptidyl-carrier protein] + adenosine 3',5'-bisphosphate + H(+)</text>
        <dbReference type="Rhea" id="RHEA:46228"/>
        <dbReference type="Rhea" id="RHEA-COMP:11479"/>
        <dbReference type="Rhea" id="RHEA-COMP:11480"/>
        <dbReference type="ChEBI" id="CHEBI:15378"/>
        <dbReference type="ChEBI" id="CHEBI:29999"/>
        <dbReference type="ChEBI" id="CHEBI:57287"/>
        <dbReference type="ChEBI" id="CHEBI:58343"/>
        <dbReference type="ChEBI" id="CHEBI:64479"/>
    </reaction>
</comment>
<comment type="caution">
    <text evidence="16">The sequence shown here is derived from an EMBL/GenBank/DDBJ whole genome shotgun (WGS) entry which is preliminary data.</text>
</comment>
<evidence type="ECO:0000256" key="9">
    <source>
        <dbReference type="ARBA" id="ARBA00031996"/>
    </source>
</evidence>
<evidence type="ECO:0000256" key="8">
    <source>
        <dbReference type="ARBA" id="ARBA00029894"/>
    </source>
</evidence>
<feature type="binding site" evidence="13">
    <location>
        <position position="112"/>
    </location>
    <ligand>
        <name>Mg(2+)</name>
        <dbReference type="ChEBI" id="CHEBI:18420"/>
    </ligand>
</feature>
<gene>
    <name evidence="16" type="primary">npt</name>
    <name evidence="16" type="ORF">ROTO_15520</name>
</gene>
<evidence type="ECO:0000256" key="3">
    <source>
        <dbReference type="ARBA" id="ARBA00008342"/>
    </source>
</evidence>
<evidence type="ECO:0000259" key="14">
    <source>
        <dbReference type="Pfam" id="PF01648"/>
    </source>
</evidence>
<evidence type="ECO:0000313" key="17">
    <source>
        <dbReference type="Proteomes" id="UP000037046"/>
    </source>
</evidence>
<protein>
    <recommendedName>
        <fullName evidence="5">Enterobactin synthase component D</fullName>
    </recommendedName>
    <alternativeName>
        <fullName evidence="8">4'-phosphopantetheinyl transferase EntD</fullName>
    </alternativeName>
    <alternativeName>
        <fullName evidence="9">Enterochelin synthase D</fullName>
    </alternativeName>
</protein>
<dbReference type="STRING" id="74031.SAMN04488077_109118"/>
<name>A0A0L6CVM6_9RHOB</name>
<feature type="binding site" evidence="12">
    <location>
        <position position="112"/>
    </location>
    <ligand>
        <name>CoA</name>
        <dbReference type="ChEBI" id="CHEBI:57287"/>
    </ligand>
</feature>
<dbReference type="InterPro" id="IPR008278">
    <property type="entry name" value="4-PPantetheinyl_Trfase_dom"/>
</dbReference>
<dbReference type="Pfam" id="PF01648">
    <property type="entry name" value="ACPS"/>
    <property type="match status" value="1"/>
</dbReference>
<dbReference type="InterPro" id="IPR037143">
    <property type="entry name" value="4-PPantetheinyl_Trfase_dom_sf"/>
</dbReference>
<evidence type="ECO:0000313" key="16">
    <source>
        <dbReference type="EMBL" id="KNX41827.1"/>
    </source>
</evidence>
<evidence type="ECO:0000256" key="11">
    <source>
        <dbReference type="ARBA" id="ARBA00049191"/>
    </source>
</evidence>
<feature type="binding site" evidence="12">
    <location>
        <position position="154"/>
    </location>
    <ligand>
        <name>CoA</name>
        <dbReference type="ChEBI" id="CHEBI:57287"/>
    </ligand>
</feature>
<comment type="catalytic activity">
    <reaction evidence="10">
        <text>apo-[aryl-carrier protein] + CoA = holo-[aryl-carrier protein] + adenosine 3',5'-bisphosphate + H(+)</text>
        <dbReference type="Rhea" id="RHEA:48404"/>
        <dbReference type="Rhea" id="RHEA-COMP:15903"/>
        <dbReference type="Rhea" id="RHEA-COMP:17557"/>
        <dbReference type="ChEBI" id="CHEBI:15378"/>
        <dbReference type="ChEBI" id="CHEBI:29999"/>
        <dbReference type="ChEBI" id="CHEBI:57287"/>
        <dbReference type="ChEBI" id="CHEBI:58343"/>
        <dbReference type="ChEBI" id="CHEBI:64479"/>
    </reaction>
</comment>
<dbReference type="UniPathway" id="UPA00017"/>
<comment type="pathway">
    <text evidence="2">Siderophore biosynthesis; enterobactin biosynthesis.</text>
</comment>
<evidence type="ECO:0000256" key="5">
    <source>
        <dbReference type="ARBA" id="ARBA00019087"/>
    </source>
</evidence>
<evidence type="ECO:0000256" key="7">
    <source>
        <dbReference type="ARBA" id="ARBA00023191"/>
    </source>
</evidence>
<feature type="domain" description="4'-phosphopantetheinyl transferase N-terminal" evidence="15">
    <location>
        <begin position="35"/>
        <end position="101"/>
    </location>
</feature>
<dbReference type="GO" id="GO:0005886">
    <property type="term" value="C:plasma membrane"/>
    <property type="evidence" value="ECO:0007669"/>
    <property type="project" value="TreeGrafter"/>
</dbReference>
<feature type="binding site" evidence="12">
    <location>
        <position position="54"/>
    </location>
    <ligand>
        <name>CoA</name>
        <dbReference type="ChEBI" id="CHEBI:57287"/>
    </ligand>
</feature>
<evidence type="ECO:0000259" key="15">
    <source>
        <dbReference type="Pfam" id="PF17837"/>
    </source>
</evidence>
<dbReference type="PANTHER" id="PTHR38096:SF1">
    <property type="entry name" value="ENTEROBACTIN SYNTHASE COMPONENT D"/>
    <property type="match status" value="1"/>
</dbReference>
<keyword evidence="13" id="KW-0479">Metal-binding</keyword>
<dbReference type="GO" id="GO:0009366">
    <property type="term" value="C:enterobactin synthetase complex"/>
    <property type="evidence" value="ECO:0007669"/>
    <property type="project" value="InterPro"/>
</dbReference>
<accession>A0A0L6CVM6</accession>
<evidence type="ECO:0000256" key="6">
    <source>
        <dbReference type="ARBA" id="ARBA00022679"/>
    </source>
</evidence>
<comment type="subunit">
    <text evidence="4">EntB, EntD, EntE, and EntF form a multienzyme complex called enterobactin synthase.</text>
</comment>
<dbReference type="PATRIC" id="fig|74031.6.peg.1584"/>
<feature type="binding site" evidence="13">
    <location>
        <position position="114"/>
    </location>
    <ligand>
        <name>Mg(2+)</name>
        <dbReference type="ChEBI" id="CHEBI:18420"/>
    </ligand>
</feature>
<dbReference type="GO" id="GO:0008897">
    <property type="term" value="F:holo-[acyl-carrier-protein] synthase activity"/>
    <property type="evidence" value="ECO:0007669"/>
    <property type="project" value="InterPro"/>
</dbReference>
<organism evidence="16 17">
    <name type="scientific">Roseovarius tolerans</name>
    <dbReference type="NCBI Taxonomy" id="74031"/>
    <lineage>
        <taxon>Bacteria</taxon>
        <taxon>Pseudomonadati</taxon>
        <taxon>Pseudomonadota</taxon>
        <taxon>Alphaproteobacteria</taxon>
        <taxon>Rhodobacterales</taxon>
        <taxon>Roseobacteraceae</taxon>
        <taxon>Roseovarius</taxon>
    </lineage>
</organism>
<evidence type="ECO:0000256" key="1">
    <source>
        <dbReference type="ARBA" id="ARBA00003937"/>
    </source>
</evidence>
<dbReference type="EMBL" id="LGVV01000016">
    <property type="protein sequence ID" value="KNX41827.1"/>
    <property type="molecule type" value="Genomic_DNA"/>
</dbReference>
<evidence type="ECO:0000256" key="10">
    <source>
        <dbReference type="ARBA" id="ARBA00049176"/>
    </source>
</evidence>
<evidence type="ECO:0000256" key="4">
    <source>
        <dbReference type="ARBA" id="ARBA00011503"/>
    </source>
</evidence>
<dbReference type="RefSeq" id="WP_050662463.1">
    <property type="nucleotide sequence ID" value="NZ_CP118494.1"/>
</dbReference>
<dbReference type="GO" id="GO:0000287">
    <property type="term" value="F:magnesium ion binding"/>
    <property type="evidence" value="ECO:0007669"/>
    <property type="project" value="InterPro"/>
</dbReference>
<feature type="binding site" evidence="12">
    <location>
        <position position="46"/>
    </location>
    <ligand>
        <name>CoA</name>
        <dbReference type="ChEBI" id="CHEBI:57287"/>
    </ligand>
</feature>
<keyword evidence="6 16" id="KW-0808">Transferase</keyword>
<comment type="similarity">
    <text evidence="3">Belongs to the P-Pant transferase superfamily. EntD family.</text>
</comment>
<reference evidence="17" key="1">
    <citation type="submission" date="2015-07" db="EMBL/GenBank/DDBJ databases">
        <title>Draft Genome Sequence of Roseovarius tolerans EL-164, a producer of N-Acylated Alanine Methyl Esters (NAMEs).</title>
        <authorList>
            <person name="Voget S."/>
            <person name="Bruns H."/>
            <person name="Wagner-Doebler I."/>
            <person name="Schulz S."/>
            <person name="Daniel R."/>
        </authorList>
    </citation>
    <scope>NUCLEOTIDE SEQUENCE [LARGE SCALE GENOMIC DNA]</scope>
    <source>
        <strain evidence="17">EL-164</strain>
    </source>
</reference>
<feature type="binding site" evidence="12">
    <location>
        <begin position="90"/>
        <end position="91"/>
    </location>
    <ligand>
        <name>CoA</name>
        <dbReference type="ChEBI" id="CHEBI:57287"/>
    </ligand>
</feature>
<feature type="domain" description="4'-phosphopantetheinyl transferase" evidence="14">
    <location>
        <begin position="108"/>
        <end position="178"/>
    </location>
</feature>
<dbReference type="Proteomes" id="UP000037046">
    <property type="component" value="Unassembled WGS sequence"/>
</dbReference>
<comment type="function">
    <text evidence="1">Involved in the biosynthesis of the siderophore enterobactin (enterochelin), which is a macrocyclic trimeric lactone of N-(2,3-dihydroxybenzoyl)-serine. The serine trilactone serves as a scaffolding for the three catechol functionalities that provide hexadentate coordination for the tightly ligated iron(2+) atoms. Plays an essential role in the assembly of the enterobactin by catalyzing the transfer of the 4'-phosphopantetheine (Ppant) moiety from coenzyme A to the apo-domains of both EntB (ArCP domain) and EntF (PCP domain) to yield their holo-forms which make them competent for the activation of 2,3-dihydroxybenzoate (DHB) and L-serine, respectively.</text>
</comment>
<dbReference type="PRINTS" id="PR01399">
    <property type="entry name" value="ENTSNTHTASED"/>
</dbReference>
<evidence type="ECO:0000256" key="12">
    <source>
        <dbReference type="PIRSR" id="PIRSR603542-1"/>
    </source>
</evidence>
<dbReference type="Pfam" id="PF17837">
    <property type="entry name" value="4PPT_N"/>
    <property type="match status" value="1"/>
</dbReference>
<dbReference type="InterPro" id="IPR003542">
    <property type="entry name" value="Enbac_synth_compD-like"/>
</dbReference>
<proteinExistence type="inferred from homology"/>